<evidence type="ECO:0000256" key="1">
    <source>
        <dbReference type="ARBA" id="ARBA00022536"/>
    </source>
</evidence>
<feature type="domain" description="EGF-like" evidence="7">
    <location>
        <begin position="166"/>
        <end position="207"/>
    </location>
</feature>
<evidence type="ECO:0000256" key="3">
    <source>
        <dbReference type="ARBA" id="ARBA00023157"/>
    </source>
</evidence>
<sequence length="694" mass="74051">MKARNACCSVALYMVLAAFLRRETRDLSVSALRQQDSQTALLGEDDDPSEPEDPNSWICRISKGFDACGSRGYAGLDGMTGTYCPDGFCCSKTACFGTCGSWCHDNWALCSSSVVYHPEYSYGNCNCKRMQEKCHANAGCVHVNRDNGGAYCKCNDGYWGDGKTCKIDFCRFNPCGEGTCIRTDDAYKCECPPTHKLVGEEGKQTCQEKPNFCLAEPCGPASMVEKCVNHDETYECICKQGYEVRNRRCEEVDLCADSPCGPAEAVHQCVTEKLPRLIYRCTCKAGYDLITLPDGISEKCVKNWCYDEPCGSRERVKSCSSKAHGYSCLCKEGAEVEVVEGNEKCVKADLCRNDPCGPQEAVAQCYTQGSTYKCLCNTGYTEVPVNGKNTCQRGDPCTLNMCGGSEAVQECTTDGLSYACTCMPGYSIAIKHGKKVCVHENECAAHCGSAAAVKTCEVLDDGTYQCTCNPGYVMRYRGEEKSCVHGDPCSLNPCGAVEAVRSCTVDGDSYDCECNTGFVRRRLPDGKPICADPASCVGNPCGSSDSVEACIAGTTGYTCRCKEGYTAQSVATQLQCIPEVSAGGSHGSEESKEENTSGASNLTIAGGVIGGLVLFGLAAGGLIYARNKRGSGDDDEDALPPRASAPFVQGPAAMDEHTWAPSISMAPAPAGMVSPHPPGAALHGGRRVSGAQWG</sequence>
<dbReference type="EMBL" id="NWUJ01000001">
    <property type="protein sequence ID" value="PFH38356.1"/>
    <property type="molecule type" value="Genomic_DNA"/>
</dbReference>
<dbReference type="AlphaFoldDB" id="A0A2A9MPQ8"/>
<evidence type="ECO:0000256" key="2">
    <source>
        <dbReference type="ARBA" id="ARBA00022737"/>
    </source>
</evidence>
<keyword evidence="5" id="KW-1133">Transmembrane helix</keyword>
<keyword evidence="5" id="KW-0812">Transmembrane</keyword>
<dbReference type="InterPro" id="IPR050751">
    <property type="entry name" value="ECM_structural_protein"/>
</dbReference>
<dbReference type="GO" id="GO:0005509">
    <property type="term" value="F:calcium ion binding"/>
    <property type="evidence" value="ECO:0007669"/>
    <property type="project" value="InterPro"/>
</dbReference>
<dbReference type="InterPro" id="IPR001881">
    <property type="entry name" value="EGF-like_Ca-bd_dom"/>
</dbReference>
<dbReference type="InterPro" id="IPR000742">
    <property type="entry name" value="EGF"/>
</dbReference>
<comment type="caution">
    <text evidence="8">The sequence shown here is derived from an EMBL/GenBank/DDBJ whole genome shotgun (WGS) entry which is preliminary data.</text>
</comment>
<accession>A0A2A9MPQ8</accession>
<protein>
    <submittedName>
        <fullName evidence="8">Microneme protein MIC8</fullName>
    </submittedName>
</protein>
<evidence type="ECO:0000256" key="5">
    <source>
        <dbReference type="SAM" id="Phobius"/>
    </source>
</evidence>
<organism evidence="8 9">
    <name type="scientific">Besnoitia besnoiti</name>
    <name type="common">Apicomplexan protozoan</name>
    <dbReference type="NCBI Taxonomy" id="94643"/>
    <lineage>
        <taxon>Eukaryota</taxon>
        <taxon>Sar</taxon>
        <taxon>Alveolata</taxon>
        <taxon>Apicomplexa</taxon>
        <taxon>Conoidasida</taxon>
        <taxon>Coccidia</taxon>
        <taxon>Eucoccidiorida</taxon>
        <taxon>Eimeriorina</taxon>
        <taxon>Sarcocystidae</taxon>
        <taxon>Besnoitia</taxon>
    </lineage>
</organism>
<dbReference type="SUPFAM" id="SSF57184">
    <property type="entry name" value="Growth factor receptor domain"/>
    <property type="match status" value="1"/>
</dbReference>
<keyword evidence="6" id="KW-0732">Signal</keyword>
<feature type="disulfide bond" evidence="4">
    <location>
        <begin position="170"/>
        <end position="180"/>
    </location>
</feature>
<dbReference type="PANTHER" id="PTHR24034">
    <property type="entry name" value="EGF-LIKE DOMAIN-CONTAINING PROTEIN"/>
    <property type="match status" value="1"/>
</dbReference>
<evidence type="ECO:0000259" key="7">
    <source>
        <dbReference type="PROSITE" id="PS50026"/>
    </source>
</evidence>
<dbReference type="VEuPathDB" id="ToxoDB:BESB_006970"/>
<evidence type="ECO:0000313" key="9">
    <source>
        <dbReference type="Proteomes" id="UP000224006"/>
    </source>
</evidence>
<feature type="signal peptide" evidence="6">
    <location>
        <begin position="1"/>
        <end position="17"/>
    </location>
</feature>
<dbReference type="InterPro" id="IPR000152">
    <property type="entry name" value="EGF-type_Asp/Asn_hydroxyl_site"/>
</dbReference>
<dbReference type="Gene3D" id="2.90.20.10">
    <property type="entry name" value="Plasmodium vivax P25 domain"/>
    <property type="match status" value="1"/>
</dbReference>
<dbReference type="Gene3D" id="2.10.25.10">
    <property type="entry name" value="Laminin"/>
    <property type="match status" value="6"/>
</dbReference>
<dbReference type="OrthoDB" id="10045365at2759"/>
<keyword evidence="3 4" id="KW-1015">Disulfide bond</keyword>
<dbReference type="InterPro" id="IPR009030">
    <property type="entry name" value="Growth_fac_rcpt_cys_sf"/>
</dbReference>
<dbReference type="PROSITE" id="PS00010">
    <property type="entry name" value="ASX_HYDROXYL"/>
    <property type="match status" value="1"/>
</dbReference>
<dbReference type="PROSITE" id="PS50026">
    <property type="entry name" value="EGF_3"/>
    <property type="match status" value="1"/>
</dbReference>
<keyword evidence="1 4" id="KW-0245">EGF-like domain</keyword>
<gene>
    <name evidence="8" type="ORF">BESB_006970</name>
</gene>
<feature type="transmembrane region" description="Helical" evidence="5">
    <location>
        <begin position="602"/>
        <end position="625"/>
    </location>
</feature>
<keyword evidence="2" id="KW-0677">Repeat</keyword>
<keyword evidence="9" id="KW-1185">Reference proteome</keyword>
<reference evidence="8 9" key="1">
    <citation type="submission" date="2017-09" db="EMBL/GenBank/DDBJ databases">
        <title>Genome sequencing of Besnoitia besnoiti strain Bb-Ger1.</title>
        <authorList>
            <person name="Schares G."/>
            <person name="Venepally P."/>
            <person name="Lorenzi H.A."/>
        </authorList>
    </citation>
    <scope>NUCLEOTIDE SEQUENCE [LARGE SCALE GENOMIC DNA]</scope>
    <source>
        <strain evidence="8 9">Bb-Ger1</strain>
    </source>
</reference>
<dbReference type="GeneID" id="40305760"/>
<dbReference type="RefSeq" id="XP_029222365.1">
    <property type="nucleotide sequence ID" value="XM_029359452.1"/>
</dbReference>
<dbReference type="KEGG" id="bbes:BESB_006970"/>
<dbReference type="SMART" id="SM00179">
    <property type="entry name" value="EGF_CA"/>
    <property type="match status" value="4"/>
</dbReference>
<evidence type="ECO:0000313" key="8">
    <source>
        <dbReference type="EMBL" id="PFH38356.1"/>
    </source>
</evidence>
<name>A0A2A9MPQ8_BESBE</name>
<dbReference type="InterPro" id="IPR013032">
    <property type="entry name" value="EGF-like_CS"/>
</dbReference>
<comment type="caution">
    <text evidence="4">Lacks conserved residue(s) required for the propagation of feature annotation.</text>
</comment>
<dbReference type="Proteomes" id="UP000224006">
    <property type="component" value="Chromosome I"/>
</dbReference>
<evidence type="ECO:0000256" key="6">
    <source>
        <dbReference type="SAM" id="SignalP"/>
    </source>
</evidence>
<evidence type="ECO:0000256" key="4">
    <source>
        <dbReference type="PROSITE-ProRule" id="PRU00076"/>
    </source>
</evidence>
<proteinExistence type="predicted"/>
<keyword evidence="5" id="KW-0472">Membrane</keyword>
<dbReference type="PROSITE" id="PS01186">
    <property type="entry name" value="EGF_2"/>
    <property type="match status" value="1"/>
</dbReference>
<dbReference type="SMART" id="SM00181">
    <property type="entry name" value="EGF"/>
    <property type="match status" value="10"/>
</dbReference>
<dbReference type="PANTHER" id="PTHR24034:SF89">
    <property type="entry name" value="COMPLEMENT COMPONENT C1Q RECEPTOR"/>
    <property type="match status" value="1"/>
</dbReference>
<dbReference type="Pfam" id="PF12661">
    <property type="entry name" value="hEGF"/>
    <property type="match status" value="3"/>
</dbReference>
<feature type="chain" id="PRO_5012337647" evidence="6">
    <location>
        <begin position="18"/>
        <end position="694"/>
    </location>
</feature>
<dbReference type="STRING" id="94643.A0A2A9MPQ8"/>